<feature type="non-terminal residue" evidence="1">
    <location>
        <position position="99"/>
    </location>
</feature>
<accession>A0ABX1D5R2</accession>
<protein>
    <submittedName>
        <fullName evidence="1">Amidase</fullName>
    </submittedName>
</protein>
<evidence type="ECO:0000313" key="2">
    <source>
        <dbReference type="Proteomes" id="UP000703674"/>
    </source>
</evidence>
<dbReference type="Gene3D" id="3.90.1300.10">
    <property type="entry name" value="Amidase signature (AS) domain"/>
    <property type="match status" value="1"/>
</dbReference>
<comment type="caution">
    <text evidence="1">The sequence shown here is derived from an EMBL/GenBank/DDBJ whole genome shotgun (WGS) entry which is preliminary data.</text>
</comment>
<dbReference type="EMBL" id="JAAVJR010001512">
    <property type="protein sequence ID" value="NJW55761.1"/>
    <property type="molecule type" value="Genomic_DNA"/>
</dbReference>
<reference evidence="1 2" key="1">
    <citation type="submission" date="2020-03" db="EMBL/GenBank/DDBJ databases">
        <title>Salinimicrobium sp. nov, isolated from SCS.</title>
        <authorList>
            <person name="Cao W.R."/>
        </authorList>
    </citation>
    <scope>NUCLEOTIDE SEQUENCE [LARGE SCALE GENOMIC DNA]</scope>
    <source>
        <strain evidence="2">J15B91</strain>
    </source>
</reference>
<evidence type="ECO:0000313" key="1">
    <source>
        <dbReference type="EMBL" id="NJW55761.1"/>
    </source>
</evidence>
<keyword evidence="2" id="KW-1185">Reference proteome</keyword>
<dbReference type="Proteomes" id="UP000703674">
    <property type="component" value="Unassembled WGS sequence"/>
</dbReference>
<sequence>TSVEGGKNYLKNLSSEGLKGKRIGVMKSLLSDSLYNSAVEQMKSEGAVIVEFEAPEIQLNNFLTLLTADMKKDLPAYLSEYADEEITFKNVEAITKYNL</sequence>
<organism evidence="1 2">
    <name type="scientific">Salinimicrobium oceani</name>
    <dbReference type="NCBI Taxonomy" id="2722702"/>
    <lineage>
        <taxon>Bacteria</taxon>
        <taxon>Pseudomonadati</taxon>
        <taxon>Bacteroidota</taxon>
        <taxon>Flavobacteriia</taxon>
        <taxon>Flavobacteriales</taxon>
        <taxon>Flavobacteriaceae</taxon>
        <taxon>Salinimicrobium</taxon>
    </lineage>
</organism>
<feature type="non-terminal residue" evidence="1">
    <location>
        <position position="1"/>
    </location>
</feature>
<proteinExistence type="predicted"/>
<name>A0ABX1D5R2_9FLAO</name>
<gene>
    <name evidence="1" type="ORF">HC175_22875</name>
</gene>
<dbReference type="InterPro" id="IPR036928">
    <property type="entry name" value="AS_sf"/>
</dbReference>